<sequence>MRYFLEVHRFTPILFLNGDVGWLPSQFRRWFCMLRYWNKLMCFEDDRITKMAFTLDYERCRDNWCSEVKHITNQTGPSQYYDTKCASDLGLMESHLTNFYSEILKESLEKVPKLRTYKTFKTDFSLGNA</sequence>
<dbReference type="AlphaFoldDB" id="K1QAP6"/>
<proteinExistence type="predicted"/>
<reference evidence="1" key="1">
    <citation type="journal article" date="2012" name="Nature">
        <title>The oyster genome reveals stress adaptation and complexity of shell formation.</title>
        <authorList>
            <person name="Zhang G."/>
            <person name="Fang X."/>
            <person name="Guo X."/>
            <person name="Li L."/>
            <person name="Luo R."/>
            <person name="Xu F."/>
            <person name="Yang P."/>
            <person name="Zhang L."/>
            <person name="Wang X."/>
            <person name="Qi H."/>
            <person name="Xiong Z."/>
            <person name="Que H."/>
            <person name="Xie Y."/>
            <person name="Holland P.W."/>
            <person name="Paps J."/>
            <person name="Zhu Y."/>
            <person name="Wu F."/>
            <person name="Chen Y."/>
            <person name="Wang J."/>
            <person name="Peng C."/>
            <person name="Meng J."/>
            <person name="Yang L."/>
            <person name="Liu J."/>
            <person name="Wen B."/>
            <person name="Zhang N."/>
            <person name="Huang Z."/>
            <person name="Zhu Q."/>
            <person name="Feng Y."/>
            <person name="Mount A."/>
            <person name="Hedgecock D."/>
            <person name="Xu Z."/>
            <person name="Liu Y."/>
            <person name="Domazet-Loso T."/>
            <person name="Du Y."/>
            <person name="Sun X."/>
            <person name="Zhang S."/>
            <person name="Liu B."/>
            <person name="Cheng P."/>
            <person name="Jiang X."/>
            <person name="Li J."/>
            <person name="Fan D."/>
            <person name="Wang W."/>
            <person name="Fu W."/>
            <person name="Wang T."/>
            <person name="Wang B."/>
            <person name="Zhang J."/>
            <person name="Peng Z."/>
            <person name="Li Y."/>
            <person name="Li N."/>
            <person name="Wang J."/>
            <person name="Chen M."/>
            <person name="He Y."/>
            <person name="Tan F."/>
            <person name="Song X."/>
            <person name="Zheng Q."/>
            <person name="Huang R."/>
            <person name="Yang H."/>
            <person name="Du X."/>
            <person name="Chen L."/>
            <person name="Yang M."/>
            <person name="Gaffney P.M."/>
            <person name="Wang S."/>
            <person name="Luo L."/>
            <person name="She Z."/>
            <person name="Ming Y."/>
            <person name="Huang W."/>
            <person name="Zhang S."/>
            <person name="Huang B."/>
            <person name="Zhang Y."/>
            <person name="Qu T."/>
            <person name="Ni P."/>
            <person name="Miao G."/>
            <person name="Wang J."/>
            <person name="Wang Q."/>
            <person name="Steinberg C.E."/>
            <person name="Wang H."/>
            <person name="Li N."/>
            <person name="Qian L."/>
            <person name="Zhang G."/>
            <person name="Li Y."/>
            <person name="Yang H."/>
            <person name="Liu X."/>
            <person name="Wang J."/>
            <person name="Yin Y."/>
            <person name="Wang J."/>
        </authorList>
    </citation>
    <scope>NUCLEOTIDE SEQUENCE [LARGE SCALE GENOMIC DNA]</scope>
    <source>
        <strain evidence="1">05x7-T-G4-1.051#20</strain>
    </source>
</reference>
<protein>
    <submittedName>
        <fullName evidence="1">Uncharacterized protein</fullName>
    </submittedName>
</protein>
<evidence type="ECO:0000313" key="1">
    <source>
        <dbReference type="EMBL" id="EKC33782.1"/>
    </source>
</evidence>
<dbReference type="HOGENOM" id="CLU_1950879_0_0_1"/>
<gene>
    <name evidence="1" type="ORF">CGI_10014824</name>
</gene>
<name>K1QAP6_MAGGI</name>
<dbReference type="EMBL" id="JH819178">
    <property type="protein sequence ID" value="EKC33782.1"/>
    <property type="molecule type" value="Genomic_DNA"/>
</dbReference>
<organism evidence="1">
    <name type="scientific">Magallana gigas</name>
    <name type="common">Pacific oyster</name>
    <name type="synonym">Crassostrea gigas</name>
    <dbReference type="NCBI Taxonomy" id="29159"/>
    <lineage>
        <taxon>Eukaryota</taxon>
        <taxon>Metazoa</taxon>
        <taxon>Spiralia</taxon>
        <taxon>Lophotrochozoa</taxon>
        <taxon>Mollusca</taxon>
        <taxon>Bivalvia</taxon>
        <taxon>Autobranchia</taxon>
        <taxon>Pteriomorphia</taxon>
        <taxon>Ostreida</taxon>
        <taxon>Ostreoidea</taxon>
        <taxon>Ostreidae</taxon>
        <taxon>Magallana</taxon>
    </lineage>
</organism>
<dbReference type="InParanoid" id="K1QAP6"/>
<accession>K1QAP6</accession>